<dbReference type="KEGG" id="muo:115476744"/>
<dbReference type="PANTHER" id="PTHR32341">
    <property type="entry name" value="INTERFERON-INDUCIBLE GTPASE"/>
    <property type="match status" value="1"/>
</dbReference>
<dbReference type="Gene3D" id="3.40.50.300">
    <property type="entry name" value="P-loop containing nucleotide triphosphate hydrolases"/>
    <property type="match status" value="1"/>
</dbReference>
<dbReference type="SUPFAM" id="SSF52540">
    <property type="entry name" value="P-loop containing nucleoside triphosphate hydrolases"/>
    <property type="match status" value="1"/>
</dbReference>
<organism evidence="6 7">
    <name type="scientific">Microcaecilia unicolor</name>
    <dbReference type="NCBI Taxonomy" id="1415580"/>
    <lineage>
        <taxon>Eukaryota</taxon>
        <taxon>Metazoa</taxon>
        <taxon>Chordata</taxon>
        <taxon>Craniata</taxon>
        <taxon>Vertebrata</taxon>
        <taxon>Euteleostomi</taxon>
        <taxon>Amphibia</taxon>
        <taxon>Gymnophiona</taxon>
        <taxon>Siphonopidae</taxon>
        <taxon>Microcaecilia</taxon>
    </lineage>
</organism>
<dbReference type="Pfam" id="PF05049">
    <property type="entry name" value="IIGP"/>
    <property type="match status" value="1"/>
</dbReference>
<dbReference type="InterPro" id="IPR051515">
    <property type="entry name" value="IRG"/>
</dbReference>
<evidence type="ECO:0000256" key="4">
    <source>
        <dbReference type="ARBA" id="ARBA00023134"/>
    </source>
</evidence>
<keyword evidence="2" id="KW-0547">Nucleotide-binding</keyword>
<dbReference type="OrthoDB" id="422720at2759"/>
<dbReference type="PANTHER" id="PTHR32341:SF17">
    <property type="entry name" value="IRG-TYPE G DOMAIN-CONTAINING PROTEIN"/>
    <property type="match status" value="1"/>
</dbReference>
<comment type="similarity">
    <text evidence="1">Belongs to the TRAFAC class dynamin-like GTPase superfamily. IRG family.</text>
</comment>
<dbReference type="InterPro" id="IPR030385">
    <property type="entry name" value="G_IRG_dom"/>
</dbReference>
<evidence type="ECO:0000256" key="2">
    <source>
        <dbReference type="ARBA" id="ARBA00022741"/>
    </source>
</evidence>
<dbReference type="AlphaFoldDB" id="A0A6P7Z098"/>
<dbReference type="PROSITE" id="PS51716">
    <property type="entry name" value="G_IRG"/>
    <property type="match status" value="1"/>
</dbReference>
<dbReference type="GO" id="GO:0016020">
    <property type="term" value="C:membrane"/>
    <property type="evidence" value="ECO:0007669"/>
    <property type="project" value="InterPro"/>
</dbReference>
<dbReference type="GeneID" id="115476744"/>
<gene>
    <name evidence="7" type="primary">LOC115476744</name>
</gene>
<dbReference type="FunFam" id="3.40.50.300:FF:000541">
    <property type="entry name" value="Immunity related GTPase M"/>
    <property type="match status" value="1"/>
</dbReference>
<keyword evidence="4" id="KW-0342">GTP-binding</keyword>
<protein>
    <submittedName>
        <fullName evidence="7">LOW QUALITY PROTEIN: interferon-inducible GTPase 5-like</fullName>
    </submittedName>
</protein>
<dbReference type="InterPro" id="IPR007743">
    <property type="entry name" value="Immunity-related_GTPase-like"/>
</dbReference>
<dbReference type="Proteomes" id="UP000515156">
    <property type="component" value="Chromosome 8"/>
</dbReference>
<keyword evidence="3" id="KW-0378">Hydrolase</keyword>
<accession>A0A6P7Z098</accession>
<dbReference type="GO" id="GO:0005525">
    <property type="term" value="F:GTP binding"/>
    <property type="evidence" value="ECO:0007669"/>
    <property type="project" value="UniProtKB-KW"/>
</dbReference>
<evidence type="ECO:0000259" key="5">
    <source>
        <dbReference type="PROSITE" id="PS51716"/>
    </source>
</evidence>
<feature type="domain" description="IRG-type G" evidence="5">
    <location>
        <begin position="40"/>
        <end position="220"/>
    </location>
</feature>
<evidence type="ECO:0000256" key="3">
    <source>
        <dbReference type="ARBA" id="ARBA00022801"/>
    </source>
</evidence>
<dbReference type="GO" id="GO:0003924">
    <property type="term" value="F:GTPase activity"/>
    <property type="evidence" value="ECO:0007669"/>
    <property type="project" value="TreeGrafter"/>
</dbReference>
<sequence length="420" mass="46822">MCAREVLEQDLAEMSSVIQSKLITEVSKQVQALLTSLETTTLDIAITGDSGAGKSTFINALRGLSDEDVGAAMTGVTETTTEPTVYQHPKIPTVRLWDLPGIGTPNFQADQYLEQVGFEKYDFFVILASERFRENNAYLARSIRAMNKKFYFVRSKIDLDIRACQRNRNFNEERVLAKIRAGYICSLEKEGVEAPKVFLVSSFELHKYDFYKLQDTLVQELNGQKRHVLLLSLPNNTAEVIQHKKDSLKSHVWKKALMTCIISALPTQPVHCNIPMLMDTLTLYQKNFGLDDESLSMLAQNSRVSAQNSGESTQNSSVSTQELKKAITSTLGKDLSANRVQAVLNEAASHSSMVSSLVTSRVPLLSHVISGGISFVAAYSLLNSALDGFAQDAERLLRKACGIEEVERQSFYDTELFYFD</sequence>
<keyword evidence="6" id="KW-1185">Reference proteome</keyword>
<evidence type="ECO:0000313" key="7">
    <source>
        <dbReference type="RefSeq" id="XP_030069169.1"/>
    </source>
</evidence>
<dbReference type="InterPro" id="IPR027417">
    <property type="entry name" value="P-loop_NTPase"/>
</dbReference>
<dbReference type="RefSeq" id="XP_030069169.1">
    <property type="nucleotide sequence ID" value="XM_030213309.1"/>
</dbReference>
<evidence type="ECO:0000256" key="1">
    <source>
        <dbReference type="ARBA" id="ARBA00005429"/>
    </source>
</evidence>
<dbReference type="InParanoid" id="A0A6P7Z098"/>
<name>A0A6P7Z098_9AMPH</name>
<proteinExistence type="inferred from homology"/>
<evidence type="ECO:0000313" key="6">
    <source>
        <dbReference type="Proteomes" id="UP000515156"/>
    </source>
</evidence>
<reference evidence="7" key="1">
    <citation type="submission" date="2025-08" db="UniProtKB">
        <authorList>
            <consortium name="RefSeq"/>
        </authorList>
    </citation>
    <scope>IDENTIFICATION</scope>
</reference>